<dbReference type="PROSITE" id="PS50853">
    <property type="entry name" value="FN3"/>
    <property type="match status" value="1"/>
</dbReference>
<gene>
    <name evidence="3" type="ORF">ECPE_LOCUS362</name>
</gene>
<dbReference type="SMART" id="SM00060">
    <property type="entry name" value="FN3"/>
    <property type="match status" value="1"/>
</dbReference>
<feature type="domain" description="Ig-like" evidence="1">
    <location>
        <begin position="30"/>
        <end position="135"/>
    </location>
</feature>
<dbReference type="SUPFAM" id="SSF48726">
    <property type="entry name" value="Immunoglobulin"/>
    <property type="match status" value="1"/>
</dbReference>
<reference evidence="3 4" key="1">
    <citation type="submission" date="2018-11" db="EMBL/GenBank/DDBJ databases">
        <authorList>
            <consortium name="Pathogen Informatics"/>
        </authorList>
    </citation>
    <scope>NUCLEOTIDE SEQUENCE [LARGE SCALE GENOMIC DNA]</scope>
    <source>
        <strain evidence="3 4">Egypt</strain>
    </source>
</reference>
<dbReference type="InterPro" id="IPR003961">
    <property type="entry name" value="FN3_dom"/>
</dbReference>
<dbReference type="CDD" id="cd00063">
    <property type="entry name" value="FN3"/>
    <property type="match status" value="1"/>
</dbReference>
<proteinExistence type="predicted"/>
<evidence type="ECO:0000259" key="1">
    <source>
        <dbReference type="PROSITE" id="PS50835"/>
    </source>
</evidence>
<dbReference type="AlphaFoldDB" id="A0A3P8BV04"/>
<dbReference type="InterPro" id="IPR013783">
    <property type="entry name" value="Ig-like_fold"/>
</dbReference>
<name>A0A3P8BV04_9TREM</name>
<dbReference type="Gene3D" id="2.60.40.10">
    <property type="entry name" value="Immunoglobulins"/>
    <property type="match status" value="2"/>
</dbReference>
<evidence type="ECO:0008006" key="5">
    <source>
        <dbReference type="Google" id="ProtNLM"/>
    </source>
</evidence>
<evidence type="ECO:0000313" key="4">
    <source>
        <dbReference type="Proteomes" id="UP000272942"/>
    </source>
</evidence>
<dbReference type="InterPro" id="IPR007110">
    <property type="entry name" value="Ig-like_dom"/>
</dbReference>
<protein>
    <recommendedName>
        <fullName evidence="5">Fibronectin type-III domain-containing protein</fullName>
    </recommendedName>
</protein>
<dbReference type="SUPFAM" id="SSF49265">
    <property type="entry name" value="Fibronectin type III"/>
    <property type="match status" value="1"/>
</dbReference>
<evidence type="ECO:0000259" key="2">
    <source>
        <dbReference type="PROSITE" id="PS50853"/>
    </source>
</evidence>
<dbReference type="InterPro" id="IPR036179">
    <property type="entry name" value="Ig-like_dom_sf"/>
</dbReference>
<sequence>MDDTWNYTCCARNVGDERRWNTTIQVMQRPQILPRGEVLYTDERSGLRFGWRFNATNLTCASVGMPHPTWTWYRRGEQILNGVNATFQIITWDHWNWSQTWLQVTPCLHTEHFIYDEYVCKATNLRGTNESKVLFQRASVPGQPVLVSYSVTQSVLELNVQPPKQTGGMATLGYELSYTSFGGSGHWYGPVRFPVDASDDQGRPRFRIIGLVGGTGYQFKLAARSIVGSGTPYAFSILTLEATRPGPVQVSTVQRLPHARCDRTFSKQKYFDLECLTTYKHHSDVG</sequence>
<dbReference type="CDD" id="cd00096">
    <property type="entry name" value="Ig"/>
    <property type="match status" value="1"/>
</dbReference>
<organism evidence="3 4">
    <name type="scientific">Echinostoma caproni</name>
    <dbReference type="NCBI Taxonomy" id="27848"/>
    <lineage>
        <taxon>Eukaryota</taxon>
        <taxon>Metazoa</taxon>
        <taxon>Spiralia</taxon>
        <taxon>Lophotrochozoa</taxon>
        <taxon>Platyhelminthes</taxon>
        <taxon>Trematoda</taxon>
        <taxon>Digenea</taxon>
        <taxon>Plagiorchiida</taxon>
        <taxon>Echinostomata</taxon>
        <taxon>Echinostomatoidea</taxon>
        <taxon>Echinostomatidae</taxon>
        <taxon>Echinostoma</taxon>
    </lineage>
</organism>
<dbReference type="Proteomes" id="UP000272942">
    <property type="component" value="Unassembled WGS sequence"/>
</dbReference>
<accession>A0A3P8BV04</accession>
<feature type="domain" description="Fibronectin type-III" evidence="2">
    <location>
        <begin position="140"/>
        <end position="246"/>
    </location>
</feature>
<evidence type="ECO:0000313" key="3">
    <source>
        <dbReference type="EMBL" id="VDP21920.1"/>
    </source>
</evidence>
<dbReference type="OrthoDB" id="6280307at2759"/>
<dbReference type="PROSITE" id="PS50835">
    <property type="entry name" value="IG_LIKE"/>
    <property type="match status" value="1"/>
</dbReference>
<dbReference type="InterPro" id="IPR036116">
    <property type="entry name" value="FN3_sf"/>
</dbReference>
<keyword evidence="4" id="KW-1185">Reference proteome</keyword>
<dbReference type="EMBL" id="UZAN01001167">
    <property type="protein sequence ID" value="VDP21920.1"/>
    <property type="molecule type" value="Genomic_DNA"/>
</dbReference>